<dbReference type="InterPro" id="IPR055170">
    <property type="entry name" value="GFO_IDH_MocA-like_dom"/>
</dbReference>
<name>A0A1I2M5Z2_9BACT</name>
<feature type="domain" description="Gfo/Idh/MocA-like oxidoreductase N-terminal" evidence="3">
    <location>
        <begin position="61"/>
        <end position="184"/>
    </location>
</feature>
<dbReference type="PROSITE" id="PS51318">
    <property type="entry name" value="TAT"/>
    <property type="match status" value="1"/>
</dbReference>
<dbReference type="InterPro" id="IPR000683">
    <property type="entry name" value="Gfo/Idh/MocA-like_OxRdtase_N"/>
</dbReference>
<dbReference type="OrthoDB" id="9795543at2"/>
<protein>
    <submittedName>
        <fullName evidence="5">Predicted dehydrogenase</fullName>
    </submittedName>
</protein>
<keyword evidence="6" id="KW-1185">Reference proteome</keyword>
<sequence>MKQTDFYFRHNRREFLKDFSLALGVTSLGLPLVSFASGCQPKGEEKQEQSAQGTAQNKKLGIALVGLGSYATHQLAPALQETEHCYLAGIVTGTPSKAKEWKRKYKIPDKNIYTYDTYDQIADNPDIDIIYIVLPNGMHAEYTVRGAKAKKHIISEKPMATSAADCQRMLDACREHNVKLSIGYRLHFEPHNQRVMELGQQQVYGPVKEVEAADSFVFTGNPNAWRLDKKLAGGGPLMDLGIYCVQGAIYTLGQSPVAITAKFGQVTRPDYFDEVEQSISWEMEFPNGAVAKCRSSYNDNEGLLSGKAEKGWWKLDPAYSYSGIKGETSEGTMDLPQVNQQARQMDDFARCVKENKETRVPGEMGLRDVKILEAIYEAARTGKRVEVKV</sequence>
<dbReference type="AlphaFoldDB" id="A0A1I2M5Z2"/>
<dbReference type="PRINTS" id="PR01775">
    <property type="entry name" value="GLFROXRDTASE"/>
</dbReference>
<dbReference type="Pfam" id="PF01408">
    <property type="entry name" value="GFO_IDH_MocA"/>
    <property type="match status" value="1"/>
</dbReference>
<dbReference type="InterPro" id="IPR008354">
    <property type="entry name" value="Glc-Fru_OxRdtase_bac"/>
</dbReference>
<evidence type="ECO:0000259" key="3">
    <source>
        <dbReference type="Pfam" id="PF01408"/>
    </source>
</evidence>
<evidence type="ECO:0000313" key="6">
    <source>
        <dbReference type="Proteomes" id="UP000198724"/>
    </source>
</evidence>
<dbReference type="Gene3D" id="3.40.50.720">
    <property type="entry name" value="NAD(P)-binding Rossmann-like Domain"/>
    <property type="match status" value="1"/>
</dbReference>
<evidence type="ECO:0000256" key="2">
    <source>
        <dbReference type="ARBA" id="ARBA00023002"/>
    </source>
</evidence>
<dbReference type="InterPro" id="IPR036291">
    <property type="entry name" value="NAD(P)-bd_dom_sf"/>
</dbReference>
<evidence type="ECO:0000259" key="4">
    <source>
        <dbReference type="Pfam" id="PF22725"/>
    </source>
</evidence>
<dbReference type="Gene3D" id="3.30.360.10">
    <property type="entry name" value="Dihydrodipicolinate Reductase, domain 2"/>
    <property type="match status" value="1"/>
</dbReference>
<keyword evidence="2" id="KW-0560">Oxidoreductase</keyword>
<dbReference type="SUPFAM" id="SSF55347">
    <property type="entry name" value="Glyceraldehyde-3-phosphate dehydrogenase-like, C-terminal domain"/>
    <property type="match status" value="1"/>
</dbReference>
<dbReference type="STRING" id="1436961.SAMN05421739_101106"/>
<dbReference type="PANTHER" id="PTHR22604">
    <property type="entry name" value="OXIDOREDUCTASES"/>
    <property type="match status" value="1"/>
</dbReference>
<dbReference type="GO" id="GO:0016491">
    <property type="term" value="F:oxidoreductase activity"/>
    <property type="evidence" value="ECO:0007669"/>
    <property type="project" value="UniProtKB-KW"/>
</dbReference>
<proteinExistence type="inferred from homology"/>
<dbReference type="EMBL" id="FOOT01000001">
    <property type="protein sequence ID" value="SFF84846.1"/>
    <property type="molecule type" value="Genomic_DNA"/>
</dbReference>
<dbReference type="Proteomes" id="UP000198724">
    <property type="component" value="Unassembled WGS sequence"/>
</dbReference>
<dbReference type="SUPFAM" id="SSF51735">
    <property type="entry name" value="NAD(P)-binding Rossmann-fold domains"/>
    <property type="match status" value="1"/>
</dbReference>
<feature type="domain" description="GFO/IDH/MocA-like oxidoreductase" evidence="4">
    <location>
        <begin position="193"/>
        <end position="301"/>
    </location>
</feature>
<dbReference type="InterPro" id="IPR050984">
    <property type="entry name" value="Gfo/Idh/MocA_domain"/>
</dbReference>
<evidence type="ECO:0000313" key="5">
    <source>
        <dbReference type="EMBL" id="SFF84846.1"/>
    </source>
</evidence>
<dbReference type="PANTHER" id="PTHR22604:SF105">
    <property type="entry name" value="TRANS-1,2-DIHYDROBENZENE-1,2-DIOL DEHYDROGENASE"/>
    <property type="match status" value="1"/>
</dbReference>
<accession>A0A1I2M5Z2</accession>
<dbReference type="InterPro" id="IPR006311">
    <property type="entry name" value="TAT_signal"/>
</dbReference>
<organism evidence="5 6">
    <name type="scientific">Pontibacter chinhatensis</name>
    <dbReference type="NCBI Taxonomy" id="1436961"/>
    <lineage>
        <taxon>Bacteria</taxon>
        <taxon>Pseudomonadati</taxon>
        <taxon>Bacteroidota</taxon>
        <taxon>Cytophagia</taxon>
        <taxon>Cytophagales</taxon>
        <taxon>Hymenobacteraceae</taxon>
        <taxon>Pontibacter</taxon>
    </lineage>
</organism>
<dbReference type="RefSeq" id="WP_092097977.1">
    <property type="nucleotide sequence ID" value="NZ_FOOT01000001.1"/>
</dbReference>
<gene>
    <name evidence="5" type="ORF">SAMN05421739_101106</name>
</gene>
<dbReference type="Pfam" id="PF22725">
    <property type="entry name" value="GFO_IDH_MocA_C3"/>
    <property type="match status" value="1"/>
</dbReference>
<comment type="similarity">
    <text evidence="1">Belongs to the Gfo/Idh/MocA family.</text>
</comment>
<dbReference type="GO" id="GO:0000166">
    <property type="term" value="F:nucleotide binding"/>
    <property type="evidence" value="ECO:0007669"/>
    <property type="project" value="InterPro"/>
</dbReference>
<reference evidence="6" key="1">
    <citation type="submission" date="2016-10" db="EMBL/GenBank/DDBJ databases">
        <authorList>
            <person name="Varghese N."/>
            <person name="Submissions S."/>
        </authorList>
    </citation>
    <scope>NUCLEOTIDE SEQUENCE [LARGE SCALE GENOMIC DNA]</scope>
    <source>
        <strain evidence="6">LP51</strain>
    </source>
</reference>
<evidence type="ECO:0000256" key="1">
    <source>
        <dbReference type="ARBA" id="ARBA00010928"/>
    </source>
</evidence>